<feature type="domain" description="AB hydrolase-1" evidence="1">
    <location>
        <begin position="143"/>
        <end position="326"/>
    </location>
</feature>
<name>A0AAD0SDA1_9GAMM</name>
<organism evidence="2 3">
    <name type="scientific">Lonsdalea britannica</name>
    <dbReference type="NCBI Taxonomy" id="1082704"/>
    <lineage>
        <taxon>Bacteria</taxon>
        <taxon>Pseudomonadati</taxon>
        <taxon>Pseudomonadota</taxon>
        <taxon>Gammaproteobacteria</taxon>
        <taxon>Enterobacterales</taxon>
        <taxon>Pectobacteriaceae</taxon>
        <taxon>Lonsdalea</taxon>
    </lineage>
</organism>
<dbReference type="PANTHER" id="PTHR43798">
    <property type="entry name" value="MONOACYLGLYCEROL LIPASE"/>
    <property type="match status" value="1"/>
</dbReference>
<evidence type="ECO:0000313" key="3">
    <source>
        <dbReference type="Proteomes" id="UP000263881"/>
    </source>
</evidence>
<proteinExistence type="predicted"/>
<gene>
    <name evidence="2" type="ORF">CKQ53_00620</name>
</gene>
<dbReference type="Proteomes" id="UP000263881">
    <property type="component" value="Chromosome"/>
</dbReference>
<evidence type="ECO:0000313" key="2">
    <source>
        <dbReference type="EMBL" id="AXW85636.1"/>
    </source>
</evidence>
<dbReference type="EMBL" id="CP023009">
    <property type="protein sequence ID" value="AXW85636.1"/>
    <property type="molecule type" value="Genomic_DNA"/>
</dbReference>
<dbReference type="AlphaFoldDB" id="A0AAD0SDA1"/>
<dbReference type="GO" id="GO:0016020">
    <property type="term" value="C:membrane"/>
    <property type="evidence" value="ECO:0007669"/>
    <property type="project" value="TreeGrafter"/>
</dbReference>
<protein>
    <recommendedName>
        <fullName evidence="1">AB hydrolase-1 domain-containing protein</fullName>
    </recommendedName>
</protein>
<reference evidence="2 3" key="1">
    <citation type="submission" date="2017-08" db="EMBL/GenBank/DDBJ databases">
        <title>Comparative genomics of bacteria isolated from necrotic lesions of AOD affected trees.</title>
        <authorList>
            <person name="Doonan J."/>
            <person name="Denman S."/>
            <person name="McDonald J.E."/>
        </authorList>
    </citation>
    <scope>NUCLEOTIDE SEQUENCE [LARGE SCALE GENOMIC DNA]</scope>
    <source>
        <strain evidence="2 3">477</strain>
    </source>
</reference>
<sequence>MCCIWRFSRMNTRCCAAGWTSNMLYDVFLPVLKLTAILQRRYHVFLVRCQRRPALLLKNPIVPENHYAPTCRRLRWLDLHLLRWLAPGKAACYALNLFERPHRMPCKKTDVRWLSALRQDELICAGQRVVVYRAGAESPARRVLLIHGWEARAVMLRPLIASLTQAGYEVIAPDLPAHGESEGERCSFSDLVAVIRQLGERYGVFCAALGHSFGGTALLHAATRGLRCQRLVILSSPESLPCVLEAYIAFHGVPVALTERIKRVYLERYGHDPDAISYTRWPRIAVPTLVCHDRDDHNIALMQAFHLLSATDAGEIYITQGSGHRGIVRDRALIQRVTDFVQAPSAHQQKALSVLCGCLSGHAVRHVAD</sequence>
<dbReference type="InterPro" id="IPR000073">
    <property type="entry name" value="AB_hydrolase_1"/>
</dbReference>
<dbReference type="PANTHER" id="PTHR43798:SF33">
    <property type="entry name" value="HYDROLASE, PUTATIVE (AFU_ORTHOLOGUE AFUA_2G14860)-RELATED"/>
    <property type="match status" value="1"/>
</dbReference>
<keyword evidence="3" id="KW-1185">Reference proteome</keyword>
<dbReference type="Pfam" id="PF12697">
    <property type="entry name" value="Abhydrolase_6"/>
    <property type="match status" value="1"/>
</dbReference>
<dbReference type="SUPFAM" id="SSF53474">
    <property type="entry name" value="alpha/beta-Hydrolases"/>
    <property type="match status" value="1"/>
</dbReference>
<dbReference type="KEGG" id="lbq:CKQ53_00620"/>
<evidence type="ECO:0000259" key="1">
    <source>
        <dbReference type="Pfam" id="PF12697"/>
    </source>
</evidence>
<dbReference type="InterPro" id="IPR050266">
    <property type="entry name" value="AB_hydrolase_sf"/>
</dbReference>
<dbReference type="Gene3D" id="3.40.50.1820">
    <property type="entry name" value="alpha/beta hydrolase"/>
    <property type="match status" value="1"/>
</dbReference>
<dbReference type="InterPro" id="IPR029058">
    <property type="entry name" value="AB_hydrolase_fold"/>
</dbReference>
<accession>A0AAD0SDA1</accession>